<accession>A0A8J5MUD0</accession>
<dbReference type="Proteomes" id="UP000747542">
    <property type="component" value="Unassembled WGS sequence"/>
</dbReference>
<dbReference type="EMBL" id="JAHLQT010026447">
    <property type="protein sequence ID" value="KAG7163642.1"/>
    <property type="molecule type" value="Genomic_DNA"/>
</dbReference>
<protein>
    <submittedName>
        <fullName evidence="1">Uncharacterized protein</fullName>
    </submittedName>
</protein>
<dbReference type="AlphaFoldDB" id="A0A8J5MUD0"/>
<keyword evidence="2" id="KW-1185">Reference proteome</keyword>
<gene>
    <name evidence="1" type="ORF">Hamer_G002863</name>
</gene>
<sequence>MMFQSLSSLNLLPLNLTVNMTLRSQRSQLTEIVTQILQAYQHNRKHLGKQNSMT</sequence>
<organism evidence="1 2">
    <name type="scientific">Homarus americanus</name>
    <name type="common">American lobster</name>
    <dbReference type="NCBI Taxonomy" id="6706"/>
    <lineage>
        <taxon>Eukaryota</taxon>
        <taxon>Metazoa</taxon>
        <taxon>Ecdysozoa</taxon>
        <taxon>Arthropoda</taxon>
        <taxon>Crustacea</taxon>
        <taxon>Multicrustacea</taxon>
        <taxon>Malacostraca</taxon>
        <taxon>Eumalacostraca</taxon>
        <taxon>Eucarida</taxon>
        <taxon>Decapoda</taxon>
        <taxon>Pleocyemata</taxon>
        <taxon>Astacidea</taxon>
        <taxon>Nephropoidea</taxon>
        <taxon>Nephropidae</taxon>
        <taxon>Homarus</taxon>
    </lineage>
</organism>
<comment type="caution">
    <text evidence="1">The sequence shown here is derived from an EMBL/GenBank/DDBJ whole genome shotgun (WGS) entry which is preliminary data.</text>
</comment>
<reference evidence="1" key="1">
    <citation type="journal article" date="2021" name="Sci. Adv.">
        <title>The American lobster genome reveals insights on longevity, neural, and immune adaptations.</title>
        <authorList>
            <person name="Polinski J.M."/>
            <person name="Zimin A.V."/>
            <person name="Clark K.F."/>
            <person name="Kohn A.B."/>
            <person name="Sadowski N."/>
            <person name="Timp W."/>
            <person name="Ptitsyn A."/>
            <person name="Khanna P."/>
            <person name="Romanova D.Y."/>
            <person name="Williams P."/>
            <person name="Greenwood S.J."/>
            <person name="Moroz L.L."/>
            <person name="Walt D.R."/>
            <person name="Bodnar A.G."/>
        </authorList>
    </citation>
    <scope>NUCLEOTIDE SEQUENCE</scope>
    <source>
        <strain evidence="1">GMGI-L3</strain>
    </source>
</reference>
<evidence type="ECO:0000313" key="2">
    <source>
        <dbReference type="Proteomes" id="UP000747542"/>
    </source>
</evidence>
<name>A0A8J5MUD0_HOMAM</name>
<proteinExistence type="predicted"/>
<evidence type="ECO:0000313" key="1">
    <source>
        <dbReference type="EMBL" id="KAG7163642.1"/>
    </source>
</evidence>